<dbReference type="AlphaFoldDB" id="A0A0R1V4M1"/>
<dbReference type="RefSeq" id="WP_056960725.1">
    <property type="nucleotide sequence ID" value="NZ_AZFQ01000036.1"/>
</dbReference>
<dbReference type="Pfam" id="PF01757">
    <property type="entry name" value="Acyl_transf_3"/>
    <property type="match status" value="1"/>
</dbReference>
<feature type="domain" description="Acyltransferase 3" evidence="2">
    <location>
        <begin position="5"/>
        <end position="335"/>
    </location>
</feature>
<evidence type="ECO:0000313" key="4">
    <source>
        <dbReference type="Proteomes" id="UP000051166"/>
    </source>
</evidence>
<dbReference type="PANTHER" id="PTHR37312">
    <property type="entry name" value="MEMBRANE-BOUND ACYLTRANSFERASE YKRP-RELATED"/>
    <property type="match status" value="1"/>
</dbReference>
<evidence type="ECO:0000256" key="1">
    <source>
        <dbReference type="SAM" id="Phobius"/>
    </source>
</evidence>
<feature type="transmembrane region" description="Helical" evidence="1">
    <location>
        <begin position="219"/>
        <end position="240"/>
    </location>
</feature>
<keyword evidence="1" id="KW-0812">Transmembrane</keyword>
<accession>A0A0R1V4M1</accession>
<keyword evidence="4" id="KW-1185">Reference proteome</keyword>
<dbReference type="PANTHER" id="PTHR37312:SF1">
    <property type="entry name" value="MEMBRANE-BOUND ACYLTRANSFERASE YKRP-RELATED"/>
    <property type="match status" value="1"/>
</dbReference>
<keyword evidence="1" id="KW-0472">Membrane</keyword>
<keyword evidence="3" id="KW-0808">Transferase</keyword>
<feature type="transmembrane region" description="Helical" evidence="1">
    <location>
        <begin position="246"/>
        <end position="263"/>
    </location>
</feature>
<feature type="transmembrane region" description="Helical" evidence="1">
    <location>
        <begin position="122"/>
        <end position="143"/>
    </location>
</feature>
<organism evidence="3 4">
    <name type="scientific">Liquorilactobacillus satsumensis DSM 16230 = JCM 12392</name>
    <dbReference type="NCBI Taxonomy" id="1423801"/>
    <lineage>
        <taxon>Bacteria</taxon>
        <taxon>Bacillati</taxon>
        <taxon>Bacillota</taxon>
        <taxon>Bacilli</taxon>
        <taxon>Lactobacillales</taxon>
        <taxon>Lactobacillaceae</taxon>
        <taxon>Liquorilactobacillus</taxon>
    </lineage>
</organism>
<dbReference type="STRING" id="1423801.FD50_GL000590"/>
<feature type="transmembrane region" description="Helical" evidence="1">
    <location>
        <begin position="35"/>
        <end position="52"/>
    </location>
</feature>
<dbReference type="PATRIC" id="fig|1423801.4.peg.599"/>
<sequence length="369" mass="41245">MKRIEWIDIARGLAMLMIVAGHTLFGFTFSPVARMIFAVHVPIFFVLSGYLFKERKWKVLFNKINHNLLLPYIGTCLIMVGISWFAIHDPRNWIFAATMETHQMVFAAMYGLGTPLALPPEMGAAGVTIPAIGAIWFLVAMYLGDLLFNLAFKVCGRFKNKLTFIWLLAISECVLGFYLGGILHLPLPWSLPAALVSQVFYAAGFTIKQFTLMDKSSLWAVGGTFLWAFSVHSGFFYLNTAYADRPLAAVLGGIGGSFAIMRFSKWLESLSTVQGGKLGMLETYGRLSLIVLCAHLCEAMLVRIAPALHQALLPLWGEFGATLAAIGYRVFFTVLALLLVPRIPLLRSFYLNQRFPFKLSVNRMHRDQN</sequence>
<feature type="transmembrane region" description="Helical" evidence="1">
    <location>
        <begin position="319"/>
        <end position="340"/>
    </location>
</feature>
<dbReference type="OrthoDB" id="6623990at2"/>
<evidence type="ECO:0000259" key="2">
    <source>
        <dbReference type="Pfam" id="PF01757"/>
    </source>
</evidence>
<proteinExistence type="predicted"/>
<dbReference type="GO" id="GO:0016747">
    <property type="term" value="F:acyltransferase activity, transferring groups other than amino-acyl groups"/>
    <property type="evidence" value="ECO:0007669"/>
    <property type="project" value="InterPro"/>
</dbReference>
<name>A0A0R1V4M1_9LACO</name>
<feature type="transmembrane region" description="Helical" evidence="1">
    <location>
        <begin position="64"/>
        <end position="87"/>
    </location>
</feature>
<protein>
    <submittedName>
        <fullName evidence="3">O-acetyltransferase</fullName>
    </submittedName>
</protein>
<reference evidence="3 4" key="1">
    <citation type="journal article" date="2015" name="Genome Announc.">
        <title>Expanding the biotechnology potential of lactobacilli through comparative genomics of 213 strains and associated genera.</title>
        <authorList>
            <person name="Sun Z."/>
            <person name="Harris H.M."/>
            <person name="McCann A."/>
            <person name="Guo C."/>
            <person name="Argimon S."/>
            <person name="Zhang W."/>
            <person name="Yang X."/>
            <person name="Jeffery I.B."/>
            <person name="Cooney J.C."/>
            <person name="Kagawa T.F."/>
            <person name="Liu W."/>
            <person name="Song Y."/>
            <person name="Salvetti E."/>
            <person name="Wrobel A."/>
            <person name="Rasinkangas P."/>
            <person name="Parkhill J."/>
            <person name="Rea M.C."/>
            <person name="O'Sullivan O."/>
            <person name="Ritari J."/>
            <person name="Douillard F.P."/>
            <person name="Paul Ross R."/>
            <person name="Yang R."/>
            <person name="Briner A.E."/>
            <person name="Felis G.E."/>
            <person name="de Vos W.M."/>
            <person name="Barrangou R."/>
            <person name="Klaenhammer T.R."/>
            <person name="Caufield P.W."/>
            <person name="Cui Y."/>
            <person name="Zhang H."/>
            <person name="O'Toole P.W."/>
        </authorList>
    </citation>
    <scope>NUCLEOTIDE SEQUENCE [LARGE SCALE GENOMIC DNA]</scope>
    <source>
        <strain evidence="3 4">DSM 16230</strain>
    </source>
</reference>
<dbReference type="GeneID" id="98308018"/>
<evidence type="ECO:0000313" key="3">
    <source>
        <dbReference type="EMBL" id="KRL98778.1"/>
    </source>
</evidence>
<dbReference type="InterPro" id="IPR002656">
    <property type="entry name" value="Acyl_transf_3_dom"/>
</dbReference>
<dbReference type="InterPro" id="IPR052734">
    <property type="entry name" value="Nod_factor_acetyltransferase"/>
</dbReference>
<dbReference type="EMBL" id="AZFQ01000036">
    <property type="protein sequence ID" value="KRL98778.1"/>
    <property type="molecule type" value="Genomic_DNA"/>
</dbReference>
<comment type="caution">
    <text evidence="3">The sequence shown here is derived from an EMBL/GenBank/DDBJ whole genome shotgun (WGS) entry which is preliminary data.</text>
</comment>
<gene>
    <name evidence="3" type="ORF">FD50_GL000590</name>
</gene>
<keyword evidence="1" id="KW-1133">Transmembrane helix</keyword>
<feature type="transmembrane region" description="Helical" evidence="1">
    <location>
        <begin position="12"/>
        <end position="29"/>
    </location>
</feature>
<feature type="transmembrane region" description="Helical" evidence="1">
    <location>
        <begin position="164"/>
        <end position="183"/>
    </location>
</feature>
<dbReference type="Proteomes" id="UP000051166">
    <property type="component" value="Unassembled WGS sequence"/>
</dbReference>